<evidence type="ECO:0000313" key="2">
    <source>
        <dbReference type="Proteomes" id="UP000216035"/>
    </source>
</evidence>
<proteinExistence type="predicted"/>
<dbReference type="EMBL" id="NOXX01000223">
    <property type="protein sequence ID" value="OYQ39671.1"/>
    <property type="molecule type" value="Genomic_DNA"/>
</dbReference>
<organism evidence="1 2">
    <name type="scientific">Flavobacterium aurantiibacter</name>
    <dbReference type="NCBI Taxonomy" id="2023067"/>
    <lineage>
        <taxon>Bacteria</taxon>
        <taxon>Pseudomonadati</taxon>
        <taxon>Bacteroidota</taxon>
        <taxon>Flavobacteriia</taxon>
        <taxon>Flavobacteriales</taxon>
        <taxon>Flavobacteriaceae</taxon>
        <taxon>Flavobacterium</taxon>
    </lineage>
</organism>
<dbReference type="AlphaFoldDB" id="A0A255ZE36"/>
<dbReference type="RefSeq" id="WP_094487355.1">
    <property type="nucleotide sequence ID" value="NZ_NOXX01000223.1"/>
</dbReference>
<comment type="caution">
    <text evidence="1">The sequence shown here is derived from an EMBL/GenBank/DDBJ whole genome shotgun (WGS) entry which is preliminary data.</text>
</comment>
<protein>
    <submittedName>
        <fullName evidence="1">Uncharacterized protein</fullName>
    </submittedName>
</protein>
<name>A0A255ZE36_9FLAO</name>
<dbReference type="Proteomes" id="UP000216035">
    <property type="component" value="Unassembled WGS sequence"/>
</dbReference>
<dbReference type="OrthoDB" id="9801123at2"/>
<gene>
    <name evidence="1" type="ORF">CHX27_13855</name>
</gene>
<reference evidence="1 2" key="1">
    <citation type="submission" date="2017-07" db="EMBL/GenBank/DDBJ databases">
        <title>Flavobacterium cyanobacteriorum sp. nov., isolated from cyanobacterial aggregates in a eutrophic lake.</title>
        <authorList>
            <person name="Cai H."/>
        </authorList>
    </citation>
    <scope>NUCLEOTIDE SEQUENCE [LARGE SCALE GENOMIC DNA]</scope>
    <source>
        <strain evidence="1 2">TH167</strain>
    </source>
</reference>
<sequence length="314" mass="35479">MYNNIPELLRKEAVQRLFATNTFNNSWIIWKPEIQRILGDNFDENALLNLGDFLTQIFRTTGTSGRGQGELSGGGAAWESLICWYINLCTVGSRIVAVKKMSLVPEPIRDAITVNYGNFGCNTESDITILIFPNLPEYTQDINTLNIQNNQNQELPVLNRNGKLNLNALNFLASRDFQQYEIGIIQCKTNWNDNAQIPMLWDMIYSAGGFRGRNITIGKNGYSIQNIHQFTYSFVTVPSNQNQNYSSNQVAVKRVTNLSGGNYWGQPTEQHVAKSIKEIFTNNFNNGTSGIRNGIRNAIPKFNPNQVLSYFDII</sequence>
<accession>A0A255ZE36</accession>
<keyword evidence="2" id="KW-1185">Reference proteome</keyword>
<evidence type="ECO:0000313" key="1">
    <source>
        <dbReference type="EMBL" id="OYQ39671.1"/>
    </source>
</evidence>